<keyword evidence="2" id="KW-0732">Signal</keyword>
<evidence type="ECO:0000256" key="1">
    <source>
        <dbReference type="ARBA" id="ARBA00005634"/>
    </source>
</evidence>
<dbReference type="InterPro" id="IPR039373">
    <property type="entry name" value="Peptidase_M28B"/>
</dbReference>
<protein>
    <submittedName>
        <fullName evidence="6">M28 family peptidase</fullName>
    </submittedName>
</protein>
<dbReference type="AlphaFoldDB" id="A0A7K1UA52"/>
<dbReference type="RefSeq" id="WP_157308676.1">
    <property type="nucleotide sequence ID" value="NZ_WRXN01000012.1"/>
</dbReference>
<dbReference type="CDD" id="cd02121">
    <property type="entry name" value="PA_GCPII_like"/>
    <property type="match status" value="1"/>
</dbReference>
<evidence type="ECO:0000313" key="7">
    <source>
        <dbReference type="Proteomes" id="UP000461730"/>
    </source>
</evidence>
<feature type="domain" description="PA" evidence="3">
    <location>
        <begin position="148"/>
        <end position="215"/>
    </location>
</feature>
<accession>A0A7K1UA52</accession>
<dbReference type="SUPFAM" id="SSF47672">
    <property type="entry name" value="Transferrin receptor-like dimerisation domain"/>
    <property type="match status" value="1"/>
</dbReference>
<evidence type="ECO:0000259" key="4">
    <source>
        <dbReference type="Pfam" id="PF04253"/>
    </source>
</evidence>
<sequence>MNMMKTTCALAIALFVLHSAHAQNKPAGFTGGHAAQQQELEARFDKLLSAEAIGKNIKTLTEKQHYLGIPRDKWVAENILQQFKSYGWDARIETFQVLFPTPKTRILEAVYPDNYKAVLKEPALKEDPTTGQPDELPTYNAWSADGDVTGELVFVNYGLPEDYEYLERLGIDVKGKIVIARYGRSWRGTKPKVAQEHGAIGTIIYSDPEDDGYYQGEVYPQGAYKSEYGVQRGSVLDIVVYPGDPLTPGVGATEKAQRLERSAAPNLLKIPVLPISYHDAAPLLEALGGPVAPESWRGALPFTYHVGPGKTKVHLKLEFDWKIVPAYNVVATLKGSEYPDQWVIRGNHHDAWVYGAADPVSGLAALLEEARAIGDLAKKGYRPKRTLVYTAWDGEEPGLLGSTEWAEEHAAELQQKVVAYINSDGNSRGYLGAGGSHALEPFVAEIAKDISDPQTNISIAERKLASDVAAASNTKAKKDLLNKKDLTLSALGSGSDYSTFLQHLGIPSLNIGFGGEGAGGEYHSIYDTYDNYSRFKDPGFAYGTALAKVGGHAALRLADADLLPFDFRSLYKTVNGYTTELVTLADQMRETTLTDNQLINSNVYQVTSDATKPLKAPAPKSEVPYIDFSRLQNALVGLDSVSRRVYDVWNKKQVPAAKLEAFNKALFQAEQQLLSDKGLPNRSWYKHVIYAPGFYTGYGVKTLPGIREAIEQREWKEADEQIGIAAAAINRLTGYLQQALNSL</sequence>
<proteinExistence type="inferred from homology"/>
<dbReference type="Pfam" id="PF02225">
    <property type="entry name" value="PA"/>
    <property type="match status" value="1"/>
</dbReference>
<dbReference type="Pfam" id="PF04253">
    <property type="entry name" value="TFR_dimer"/>
    <property type="match status" value="1"/>
</dbReference>
<dbReference type="EMBL" id="WRXN01000012">
    <property type="protein sequence ID" value="MVT11251.1"/>
    <property type="molecule type" value="Genomic_DNA"/>
</dbReference>
<dbReference type="Pfam" id="PF04389">
    <property type="entry name" value="Peptidase_M28"/>
    <property type="match status" value="1"/>
</dbReference>
<dbReference type="SUPFAM" id="SSF52025">
    <property type="entry name" value="PA domain"/>
    <property type="match status" value="1"/>
</dbReference>
<dbReference type="InterPro" id="IPR003137">
    <property type="entry name" value="PA_domain"/>
</dbReference>
<evidence type="ECO:0000259" key="3">
    <source>
        <dbReference type="Pfam" id="PF02225"/>
    </source>
</evidence>
<comment type="caution">
    <text evidence="6">The sequence shown here is derived from an EMBL/GenBank/DDBJ whole genome shotgun (WGS) entry which is preliminary data.</text>
</comment>
<dbReference type="InterPro" id="IPR007365">
    <property type="entry name" value="TFR-like_dimer_dom"/>
</dbReference>
<keyword evidence="7" id="KW-1185">Reference proteome</keyword>
<dbReference type="InterPro" id="IPR007484">
    <property type="entry name" value="Peptidase_M28"/>
</dbReference>
<organism evidence="6 7">
    <name type="scientific">Chitinophaga tropicalis</name>
    <dbReference type="NCBI Taxonomy" id="2683588"/>
    <lineage>
        <taxon>Bacteria</taxon>
        <taxon>Pseudomonadati</taxon>
        <taxon>Bacteroidota</taxon>
        <taxon>Chitinophagia</taxon>
        <taxon>Chitinophagales</taxon>
        <taxon>Chitinophagaceae</taxon>
        <taxon>Chitinophaga</taxon>
    </lineage>
</organism>
<feature type="domain" description="Peptidase M28" evidence="5">
    <location>
        <begin position="328"/>
        <end position="533"/>
    </location>
</feature>
<reference evidence="6 7" key="1">
    <citation type="submission" date="2019-12" db="EMBL/GenBank/DDBJ databases">
        <title>Chitinophaga sp. strain ysch24 (GDMCC 1.1355), whole genome shotgun sequence.</title>
        <authorList>
            <person name="Zhang X."/>
        </authorList>
    </citation>
    <scope>NUCLEOTIDE SEQUENCE [LARGE SCALE GENOMIC DNA]</scope>
    <source>
        <strain evidence="7">ysch24</strain>
    </source>
</reference>
<dbReference type="Gene3D" id="3.40.630.10">
    <property type="entry name" value="Zn peptidases"/>
    <property type="match status" value="1"/>
</dbReference>
<dbReference type="InterPro" id="IPR046450">
    <property type="entry name" value="PA_dom_sf"/>
</dbReference>
<dbReference type="InterPro" id="IPR036757">
    <property type="entry name" value="TFR-like_dimer_dom_sf"/>
</dbReference>
<dbReference type="Gene3D" id="1.20.930.40">
    <property type="entry name" value="Transferrin receptor-like, dimerisation domain"/>
    <property type="match status" value="1"/>
</dbReference>
<name>A0A7K1UA52_9BACT</name>
<comment type="similarity">
    <text evidence="1">Belongs to the peptidase M28 family. M28B subfamily.</text>
</comment>
<dbReference type="PANTHER" id="PTHR10404:SF46">
    <property type="entry name" value="VACUOLAR PROTEIN SORTING-ASSOCIATED PROTEIN 70"/>
    <property type="match status" value="1"/>
</dbReference>
<feature type="signal peptide" evidence="2">
    <location>
        <begin position="1"/>
        <end position="22"/>
    </location>
</feature>
<feature type="chain" id="PRO_5029444454" evidence="2">
    <location>
        <begin position="23"/>
        <end position="743"/>
    </location>
</feature>
<dbReference type="Proteomes" id="UP000461730">
    <property type="component" value="Unassembled WGS sequence"/>
</dbReference>
<evidence type="ECO:0000259" key="5">
    <source>
        <dbReference type="Pfam" id="PF04389"/>
    </source>
</evidence>
<feature type="domain" description="Transferrin receptor-like dimerisation" evidence="4">
    <location>
        <begin position="630"/>
        <end position="736"/>
    </location>
</feature>
<dbReference type="FunFam" id="3.40.630.10:FF:000101">
    <property type="entry name" value="N-acetylated alpha-linked acidic dipeptidase like 1"/>
    <property type="match status" value="1"/>
</dbReference>
<dbReference type="Gene3D" id="3.50.30.30">
    <property type="match status" value="1"/>
</dbReference>
<evidence type="ECO:0000256" key="2">
    <source>
        <dbReference type="SAM" id="SignalP"/>
    </source>
</evidence>
<dbReference type="SUPFAM" id="SSF53187">
    <property type="entry name" value="Zn-dependent exopeptidases"/>
    <property type="match status" value="1"/>
</dbReference>
<dbReference type="PANTHER" id="PTHR10404">
    <property type="entry name" value="N-ACETYLATED-ALPHA-LINKED ACIDIC DIPEPTIDASE"/>
    <property type="match status" value="1"/>
</dbReference>
<gene>
    <name evidence="6" type="ORF">GO493_23485</name>
</gene>
<evidence type="ECO:0000313" key="6">
    <source>
        <dbReference type="EMBL" id="MVT11251.1"/>
    </source>
</evidence>